<name>A0A343TLM8_9EURY</name>
<feature type="compositionally biased region" description="Polar residues" evidence="1">
    <location>
        <begin position="1"/>
        <end position="16"/>
    </location>
</feature>
<feature type="region of interest" description="Disordered" evidence="1">
    <location>
        <begin position="1"/>
        <end position="26"/>
    </location>
</feature>
<sequence length="142" mass="16126">MTGQHSQPTGSVQDTQPAEDERAETTVEVRCTGHVRMELGHHSFEYSFQGTTLREFLEEFFAEYPEIESMIIATREEDATARGWAPVKDPPGTWRKNPEGEQTVAFARVMVNGRFNENLDGFDTELSDGDRVALVYPFMFCL</sequence>
<dbReference type="KEGG" id="hdf:AArcSl_2378"/>
<organism evidence="2 3">
    <name type="scientific">Halalkaliarchaeum desulfuricum</name>
    <dbReference type="NCBI Taxonomy" id="2055893"/>
    <lineage>
        <taxon>Archaea</taxon>
        <taxon>Methanobacteriati</taxon>
        <taxon>Methanobacteriota</taxon>
        <taxon>Stenosarchaea group</taxon>
        <taxon>Halobacteria</taxon>
        <taxon>Halobacteriales</taxon>
        <taxon>Haloferacaceae</taxon>
        <taxon>Halalkaliarchaeum</taxon>
    </lineage>
</organism>
<reference evidence="3" key="1">
    <citation type="submission" date="2017-11" db="EMBL/GenBank/DDBJ databases">
        <title>Phenotypic and genomic properties of facultatively anaerobic sulfur-reducing natronoarchaea from hypersaline soda lakes.</title>
        <authorList>
            <person name="Sorokin D.Y."/>
            <person name="Kublanov I.V."/>
            <person name="Roman P."/>
            <person name="Sinninghe Damste J.S."/>
            <person name="Golyshin P.N."/>
            <person name="Rojo D."/>
            <person name="Ciordia S."/>
            <person name="Mena M.D.C."/>
            <person name="Ferrer M."/>
            <person name="Messina E."/>
            <person name="Smedile F."/>
            <person name="La Spada G."/>
            <person name="La Cono V."/>
            <person name="Yakimov M.M."/>
        </authorList>
    </citation>
    <scope>NUCLEOTIDE SEQUENCE [LARGE SCALE GENOMIC DNA]</scope>
    <source>
        <strain evidence="3">AArc-Sl</strain>
    </source>
</reference>
<dbReference type="RefSeq" id="WP_119819510.1">
    <property type="nucleotide sequence ID" value="NZ_CP025066.1"/>
</dbReference>
<proteinExistence type="predicted"/>
<protein>
    <submittedName>
        <fullName evidence="2">Molybdopterin converting factor, small subunit</fullName>
    </submittedName>
</protein>
<dbReference type="GeneID" id="37878735"/>
<evidence type="ECO:0000256" key="1">
    <source>
        <dbReference type="SAM" id="MobiDB-lite"/>
    </source>
</evidence>
<dbReference type="InterPro" id="IPR012675">
    <property type="entry name" value="Beta-grasp_dom_sf"/>
</dbReference>
<accession>A0A343TLM8</accession>
<dbReference type="EMBL" id="CP025066">
    <property type="protein sequence ID" value="AUX10000.1"/>
    <property type="molecule type" value="Genomic_DNA"/>
</dbReference>
<dbReference type="InterPro" id="IPR016155">
    <property type="entry name" value="Mopterin_synth/thiamin_S_b"/>
</dbReference>
<evidence type="ECO:0000313" key="2">
    <source>
        <dbReference type="EMBL" id="AUX10000.1"/>
    </source>
</evidence>
<dbReference type="Proteomes" id="UP000263012">
    <property type="component" value="Chromosome"/>
</dbReference>
<gene>
    <name evidence="2" type="primary">moaD3</name>
    <name evidence="2" type="ORF">AArcSl_2378</name>
</gene>
<dbReference type="InterPro" id="IPR003749">
    <property type="entry name" value="ThiS/MoaD-like"/>
</dbReference>
<dbReference type="SUPFAM" id="SSF54285">
    <property type="entry name" value="MoaD/ThiS"/>
    <property type="match status" value="1"/>
</dbReference>
<keyword evidence="3" id="KW-1185">Reference proteome</keyword>
<dbReference type="CDD" id="cd17040">
    <property type="entry name" value="Ubl_MoaD_like"/>
    <property type="match status" value="1"/>
</dbReference>
<evidence type="ECO:0000313" key="3">
    <source>
        <dbReference type="Proteomes" id="UP000263012"/>
    </source>
</evidence>
<dbReference type="AlphaFoldDB" id="A0A343TLM8"/>
<dbReference type="OrthoDB" id="240306at2157"/>
<dbReference type="Gene3D" id="3.10.20.30">
    <property type="match status" value="1"/>
</dbReference>
<dbReference type="Pfam" id="PF02597">
    <property type="entry name" value="ThiS"/>
    <property type="match status" value="1"/>
</dbReference>